<dbReference type="OrthoDB" id="7846470at2"/>
<organism evidence="1 3">
    <name type="scientific">Phaeobacter gallaeciensis</name>
    <dbReference type="NCBI Taxonomy" id="60890"/>
    <lineage>
        <taxon>Bacteria</taxon>
        <taxon>Pseudomonadati</taxon>
        <taxon>Pseudomonadota</taxon>
        <taxon>Alphaproteobacteria</taxon>
        <taxon>Rhodobacterales</taxon>
        <taxon>Roseobacteraceae</taxon>
        <taxon>Phaeobacter</taxon>
    </lineage>
</organism>
<dbReference type="PATRIC" id="fig|60890.4.peg.3148"/>
<dbReference type="AlphaFoldDB" id="A0A1B0ZVC4"/>
<protein>
    <submittedName>
        <fullName evidence="1">Uncharacterized protein</fullName>
    </submittedName>
</protein>
<sequence length="165" mass="19101">MTLAADQNFSQLLMLIGRLNYTWTNTESLFIHLIAGLTDTDTEAALIIFLTLNTTRARVELVERLVKLERCDRELRGRVLEATKLMMRQSALRNRYNHCIYSFDKDAGMARTILMRISDRKDRLKIGQTSDVDDRAIEEIERTIATLQDVNSTIWKIVQDYGFPT</sequence>
<evidence type="ECO:0000313" key="4">
    <source>
        <dbReference type="Proteomes" id="UP001218364"/>
    </source>
</evidence>
<dbReference type="Proteomes" id="UP000092565">
    <property type="component" value="Chromosome"/>
</dbReference>
<proteinExistence type="predicted"/>
<gene>
    <name evidence="1" type="ORF">JL2886_03232</name>
    <name evidence="2" type="ORF">PXK24_12510</name>
</gene>
<name>A0A1B0ZVC4_9RHOB</name>
<dbReference type="Proteomes" id="UP001218364">
    <property type="component" value="Unassembled WGS sequence"/>
</dbReference>
<evidence type="ECO:0000313" key="3">
    <source>
        <dbReference type="Proteomes" id="UP000092565"/>
    </source>
</evidence>
<evidence type="ECO:0000313" key="1">
    <source>
        <dbReference type="EMBL" id="ANP38112.1"/>
    </source>
</evidence>
<reference evidence="2 4" key="2">
    <citation type="submission" date="2023-02" db="EMBL/GenBank/DDBJ databases">
        <title>Population genomics of bacteria associated with diatom.</title>
        <authorList>
            <person name="Xie J."/>
            <person name="Wang H."/>
        </authorList>
    </citation>
    <scope>NUCLEOTIDE SEQUENCE [LARGE SCALE GENOMIC DNA]</scope>
    <source>
        <strain evidence="2 4">PT47_8</strain>
    </source>
</reference>
<dbReference type="EMBL" id="JARCJK010000005">
    <property type="protein sequence ID" value="MDE4166518.1"/>
    <property type="molecule type" value="Genomic_DNA"/>
</dbReference>
<evidence type="ECO:0000313" key="2">
    <source>
        <dbReference type="EMBL" id="MDE4166518.1"/>
    </source>
</evidence>
<reference evidence="1 3" key="1">
    <citation type="submission" date="2016-04" db="EMBL/GenBank/DDBJ databases">
        <authorList>
            <person name="Evans L.H."/>
            <person name="Alamgir A."/>
            <person name="Owens N."/>
            <person name="Weber N.D."/>
            <person name="Virtaneva K."/>
            <person name="Barbian K."/>
            <person name="Babar A."/>
            <person name="Rosenke K."/>
        </authorList>
    </citation>
    <scope>NUCLEOTIDE SEQUENCE [LARGE SCALE GENOMIC DNA]</scope>
    <source>
        <strain evidence="1 3">JL2886</strain>
    </source>
</reference>
<accession>A0A1B0ZVC4</accession>
<dbReference type="EMBL" id="CP015124">
    <property type="protein sequence ID" value="ANP38112.1"/>
    <property type="molecule type" value="Genomic_DNA"/>
</dbReference>
<dbReference type="RefSeq" id="WP_065272816.1">
    <property type="nucleotide sequence ID" value="NZ_CP015124.1"/>
</dbReference>
<keyword evidence="3" id="KW-1185">Reference proteome</keyword>